<feature type="compositionally biased region" description="Basic and acidic residues" evidence="1">
    <location>
        <begin position="53"/>
        <end position="65"/>
    </location>
</feature>
<dbReference type="AlphaFoldDB" id="A0A7C9DRW9"/>
<name>A0A7C9DRW9_OPUST</name>
<feature type="compositionally biased region" description="Basic and acidic residues" evidence="1">
    <location>
        <begin position="1"/>
        <end position="11"/>
    </location>
</feature>
<accession>A0A7C9DRW9</accession>
<feature type="compositionally biased region" description="Basic and acidic residues" evidence="1">
    <location>
        <begin position="73"/>
        <end position="92"/>
    </location>
</feature>
<organism evidence="2">
    <name type="scientific">Opuntia streptacantha</name>
    <name type="common">Prickly pear cactus</name>
    <name type="synonym">Opuntia cardona</name>
    <dbReference type="NCBI Taxonomy" id="393608"/>
    <lineage>
        <taxon>Eukaryota</taxon>
        <taxon>Viridiplantae</taxon>
        <taxon>Streptophyta</taxon>
        <taxon>Embryophyta</taxon>
        <taxon>Tracheophyta</taxon>
        <taxon>Spermatophyta</taxon>
        <taxon>Magnoliopsida</taxon>
        <taxon>eudicotyledons</taxon>
        <taxon>Gunneridae</taxon>
        <taxon>Pentapetalae</taxon>
        <taxon>Caryophyllales</taxon>
        <taxon>Cactineae</taxon>
        <taxon>Cactaceae</taxon>
        <taxon>Opuntioideae</taxon>
        <taxon>Opuntia</taxon>
    </lineage>
</organism>
<proteinExistence type="predicted"/>
<evidence type="ECO:0000313" key="2">
    <source>
        <dbReference type="EMBL" id="MBA4648266.1"/>
    </source>
</evidence>
<dbReference type="EMBL" id="GISG01155041">
    <property type="protein sequence ID" value="MBA4648266.1"/>
    <property type="molecule type" value="Transcribed_RNA"/>
</dbReference>
<feature type="region of interest" description="Disordered" evidence="1">
    <location>
        <begin position="1"/>
        <end position="101"/>
    </location>
</feature>
<evidence type="ECO:0000256" key="1">
    <source>
        <dbReference type="SAM" id="MobiDB-lite"/>
    </source>
</evidence>
<protein>
    <submittedName>
        <fullName evidence="2">Uncharacterized protein</fullName>
    </submittedName>
</protein>
<reference evidence="2" key="2">
    <citation type="submission" date="2020-07" db="EMBL/GenBank/DDBJ databases">
        <authorList>
            <person name="Vera ALvarez R."/>
            <person name="Arias-Moreno D.M."/>
            <person name="Jimenez-Jacinto V."/>
            <person name="Jimenez-Bremont J.F."/>
            <person name="Swaminathan K."/>
            <person name="Moose S.P."/>
            <person name="Guerrero-Gonzalez M.L."/>
            <person name="Marino-Ramirez L."/>
            <person name="Landsman D."/>
            <person name="Rodriguez-Kessler M."/>
            <person name="Delgado-Sanchez P."/>
        </authorList>
    </citation>
    <scope>NUCLEOTIDE SEQUENCE</scope>
    <source>
        <tissue evidence="2">Cladode</tissue>
    </source>
</reference>
<sequence>MGLEKLLLERERRRRESRAPNSDGMYPVNPLLERERSVTRPKVHRTPTQWHGDASDSDHVAKERVGSAVTADFKARRERPSELSPDEREKQRVRIRWRNVK</sequence>
<reference evidence="2" key="1">
    <citation type="journal article" date="2013" name="J. Plant Res.">
        <title>Effect of fungi and light on seed germination of three Opuntia species from semiarid lands of central Mexico.</title>
        <authorList>
            <person name="Delgado-Sanchez P."/>
            <person name="Jimenez-Bremont J.F."/>
            <person name="Guerrero-Gonzalez Mde L."/>
            <person name="Flores J."/>
        </authorList>
    </citation>
    <scope>NUCLEOTIDE SEQUENCE</scope>
    <source>
        <tissue evidence="2">Cladode</tissue>
    </source>
</reference>
<dbReference type="EMBL" id="GISG01155043">
    <property type="protein sequence ID" value="MBA4648268.1"/>
    <property type="molecule type" value="Transcribed_RNA"/>
</dbReference>